<keyword evidence="5" id="KW-0378">Hydrolase</keyword>
<dbReference type="GO" id="GO:0003723">
    <property type="term" value="F:RNA binding"/>
    <property type="evidence" value="ECO:0007669"/>
    <property type="project" value="InterPro"/>
</dbReference>
<protein>
    <submittedName>
        <fullName evidence="11">Uncharacterized protein</fullName>
    </submittedName>
</protein>
<dbReference type="PANTHER" id="PTHR11240">
    <property type="entry name" value="RIBONUCLEASE T2"/>
    <property type="match status" value="1"/>
</dbReference>
<name>A0A8T0HJQ0_CERPU</name>
<evidence type="ECO:0000256" key="1">
    <source>
        <dbReference type="ARBA" id="ARBA00007469"/>
    </source>
</evidence>
<gene>
    <name evidence="11" type="ORF">KC19_6G205000</name>
</gene>
<evidence type="ECO:0000256" key="8">
    <source>
        <dbReference type="PIRSR" id="PIRSR633697-1"/>
    </source>
</evidence>
<keyword evidence="3 10" id="KW-0732">Signal</keyword>
<dbReference type="SUPFAM" id="SSF55895">
    <property type="entry name" value="Ribonuclease Rh-like"/>
    <property type="match status" value="1"/>
</dbReference>
<dbReference type="GO" id="GO:0005576">
    <property type="term" value="C:extracellular region"/>
    <property type="evidence" value="ECO:0007669"/>
    <property type="project" value="TreeGrafter"/>
</dbReference>
<feature type="active site" evidence="8">
    <location>
        <position position="118"/>
    </location>
</feature>
<dbReference type="GO" id="GO:0016787">
    <property type="term" value="F:hydrolase activity"/>
    <property type="evidence" value="ECO:0007669"/>
    <property type="project" value="UniProtKB-KW"/>
</dbReference>
<dbReference type="Proteomes" id="UP000822688">
    <property type="component" value="Chromosome 6"/>
</dbReference>
<dbReference type="InterPro" id="IPR033130">
    <property type="entry name" value="RNase_T2_His_AS_2"/>
</dbReference>
<dbReference type="EMBL" id="CM026427">
    <property type="protein sequence ID" value="KAG0571011.1"/>
    <property type="molecule type" value="Genomic_DNA"/>
</dbReference>
<proteinExistence type="inferred from homology"/>
<accession>A0A8T0HJQ0</accession>
<dbReference type="InterPro" id="IPR033697">
    <property type="entry name" value="Ribonuclease_T2_eukaryotic"/>
</dbReference>
<keyword evidence="2" id="KW-0540">Nuclease</keyword>
<evidence type="ECO:0000256" key="4">
    <source>
        <dbReference type="ARBA" id="ARBA00022759"/>
    </source>
</evidence>
<comment type="similarity">
    <text evidence="1 9">Belongs to the RNase T2 family.</text>
</comment>
<dbReference type="PROSITE" id="PS00530">
    <property type="entry name" value="RNASE_T2_1"/>
    <property type="match status" value="1"/>
</dbReference>
<dbReference type="EMBL" id="CM026427">
    <property type="protein sequence ID" value="KAG0571012.1"/>
    <property type="molecule type" value="Genomic_DNA"/>
</dbReference>
<evidence type="ECO:0000256" key="5">
    <source>
        <dbReference type="ARBA" id="ARBA00022801"/>
    </source>
</evidence>
<keyword evidence="6" id="KW-1015">Disulfide bond</keyword>
<dbReference type="Pfam" id="PF00445">
    <property type="entry name" value="Ribonuclease_T2"/>
    <property type="match status" value="1"/>
</dbReference>
<keyword evidence="4" id="KW-0255">Endonuclease</keyword>
<dbReference type="AlphaFoldDB" id="A0A8T0HJQ0"/>
<dbReference type="EMBL" id="CM026427">
    <property type="protein sequence ID" value="KAG0571013.1"/>
    <property type="molecule type" value="Genomic_DNA"/>
</dbReference>
<dbReference type="FunFam" id="3.90.730.10:FF:000007">
    <property type="entry name" value="Ribonuclease T2"/>
    <property type="match status" value="1"/>
</dbReference>
<organism evidence="11 12">
    <name type="scientific">Ceratodon purpureus</name>
    <name type="common">Fire moss</name>
    <name type="synonym">Dicranum purpureum</name>
    <dbReference type="NCBI Taxonomy" id="3225"/>
    <lineage>
        <taxon>Eukaryota</taxon>
        <taxon>Viridiplantae</taxon>
        <taxon>Streptophyta</taxon>
        <taxon>Embryophyta</taxon>
        <taxon>Bryophyta</taxon>
        <taxon>Bryophytina</taxon>
        <taxon>Bryopsida</taxon>
        <taxon>Dicranidae</taxon>
        <taxon>Pseudoditrichales</taxon>
        <taxon>Ditrichaceae</taxon>
        <taxon>Ceratodon</taxon>
    </lineage>
</organism>
<dbReference type="PANTHER" id="PTHR11240:SF75">
    <property type="entry name" value="RIBONUCLEASE 3"/>
    <property type="match status" value="1"/>
</dbReference>
<reference evidence="11 12" key="1">
    <citation type="submission" date="2020-06" db="EMBL/GenBank/DDBJ databases">
        <title>WGS assembly of Ceratodon purpureus strain R40.</title>
        <authorList>
            <person name="Carey S.B."/>
            <person name="Jenkins J."/>
            <person name="Shu S."/>
            <person name="Lovell J.T."/>
            <person name="Sreedasyam A."/>
            <person name="Maumus F."/>
            <person name="Tiley G.P."/>
            <person name="Fernandez-Pozo N."/>
            <person name="Barry K."/>
            <person name="Chen C."/>
            <person name="Wang M."/>
            <person name="Lipzen A."/>
            <person name="Daum C."/>
            <person name="Saski C.A."/>
            <person name="Payton A.C."/>
            <person name="Mcbreen J.C."/>
            <person name="Conrad R.E."/>
            <person name="Kollar L.M."/>
            <person name="Olsson S."/>
            <person name="Huttunen S."/>
            <person name="Landis J.B."/>
            <person name="Wickett N.J."/>
            <person name="Johnson M.G."/>
            <person name="Rensing S.A."/>
            <person name="Grimwood J."/>
            <person name="Schmutz J."/>
            <person name="Mcdaniel S.F."/>
        </authorList>
    </citation>
    <scope>NUCLEOTIDE SEQUENCE [LARGE SCALE GENOMIC DNA]</scope>
    <source>
        <strain evidence="11 12">R40</strain>
    </source>
</reference>
<evidence type="ECO:0000313" key="12">
    <source>
        <dbReference type="Proteomes" id="UP000822688"/>
    </source>
</evidence>
<evidence type="ECO:0000256" key="10">
    <source>
        <dbReference type="SAM" id="SignalP"/>
    </source>
</evidence>
<dbReference type="CDD" id="cd01061">
    <property type="entry name" value="RNase_T2_euk"/>
    <property type="match status" value="1"/>
</dbReference>
<evidence type="ECO:0000256" key="7">
    <source>
        <dbReference type="ARBA" id="ARBA00023239"/>
    </source>
</evidence>
<feature type="active site" evidence="8">
    <location>
        <position position="61"/>
    </location>
</feature>
<feature type="signal peptide" evidence="10">
    <location>
        <begin position="1"/>
        <end position="22"/>
    </location>
</feature>
<evidence type="ECO:0000313" key="11">
    <source>
        <dbReference type="EMBL" id="KAG0571012.1"/>
    </source>
</evidence>
<feature type="active site" evidence="8">
    <location>
        <position position="114"/>
    </location>
</feature>
<dbReference type="OrthoDB" id="435754at2759"/>
<dbReference type="PROSITE" id="PS00531">
    <property type="entry name" value="RNASE_T2_2"/>
    <property type="match status" value="1"/>
</dbReference>
<dbReference type="InterPro" id="IPR036430">
    <property type="entry name" value="RNase_T2-like_sf"/>
</dbReference>
<keyword evidence="7" id="KW-0456">Lyase</keyword>
<evidence type="ECO:0000256" key="6">
    <source>
        <dbReference type="ARBA" id="ARBA00023157"/>
    </source>
</evidence>
<evidence type="ECO:0000256" key="9">
    <source>
        <dbReference type="RuleBase" id="RU004328"/>
    </source>
</evidence>
<dbReference type="GO" id="GO:0006401">
    <property type="term" value="P:RNA catabolic process"/>
    <property type="evidence" value="ECO:0007669"/>
    <property type="project" value="TreeGrafter"/>
</dbReference>
<feature type="chain" id="PRO_5036435074" evidence="10">
    <location>
        <begin position="23"/>
        <end position="247"/>
    </location>
</feature>
<sequence>MASRMIVALLAWSMICGAAVQAHDDFDFFYFVQQWPGSYCDTRQGCCFSISSDPKPVFGIHGLWPDYNDGSWPSFCTKEPFNPKVFSDVIGKMDDDWGSLACPSSDSHSFWRHEWTKHGTCSGLGQHGYFESAIDLYGKYDITAALADHGIVPDGKHYQIEAIRKAISTVLDGHLPGVDCNKDGKGNRQLYQVYICVAKDGSTLIECPVFPRSECRGSVEFPVFDPSQSHHRHISNFGDANMMTSGL</sequence>
<dbReference type="InterPro" id="IPR001568">
    <property type="entry name" value="RNase_T2-like"/>
</dbReference>
<dbReference type="InterPro" id="IPR018188">
    <property type="entry name" value="RNase_T2_His_AS_1"/>
</dbReference>
<evidence type="ECO:0000256" key="3">
    <source>
        <dbReference type="ARBA" id="ARBA00022729"/>
    </source>
</evidence>
<keyword evidence="12" id="KW-1185">Reference proteome</keyword>
<evidence type="ECO:0000256" key="2">
    <source>
        <dbReference type="ARBA" id="ARBA00022722"/>
    </source>
</evidence>
<dbReference type="Gene3D" id="3.90.730.10">
    <property type="entry name" value="Ribonuclease T2-like"/>
    <property type="match status" value="1"/>
</dbReference>
<dbReference type="GO" id="GO:0033897">
    <property type="term" value="F:ribonuclease T2 activity"/>
    <property type="evidence" value="ECO:0007669"/>
    <property type="project" value="InterPro"/>
</dbReference>
<comment type="caution">
    <text evidence="11">The sequence shown here is derived from an EMBL/GenBank/DDBJ whole genome shotgun (WGS) entry which is preliminary data.</text>
</comment>